<dbReference type="Gene3D" id="3.40.50.2300">
    <property type="match status" value="2"/>
</dbReference>
<dbReference type="GO" id="GO:0016020">
    <property type="term" value="C:membrane"/>
    <property type="evidence" value="ECO:0007669"/>
    <property type="project" value="UniProtKB-SubCell"/>
</dbReference>
<name>A0A1S3IQN2_LINAN</name>
<proteinExistence type="predicted"/>
<dbReference type="Proteomes" id="UP000085678">
    <property type="component" value="Unplaced"/>
</dbReference>
<feature type="domain" description="Receptor ligand binding region" evidence="5">
    <location>
        <begin position="275"/>
        <end position="412"/>
    </location>
</feature>
<protein>
    <submittedName>
        <fullName evidence="7">Atrial natriuretic peptide receptor 1-like</fullName>
    </submittedName>
</protein>
<evidence type="ECO:0000313" key="6">
    <source>
        <dbReference type="Proteomes" id="UP000085678"/>
    </source>
</evidence>
<feature type="domain" description="Receptor ligand binding region" evidence="5">
    <location>
        <begin position="29"/>
        <end position="167"/>
    </location>
</feature>
<sequence length="459" mass="51679">MLSFNGAVHVDIASILPRYNKLGFSIDKVAPAIEYAIKRLKENNTVPKLNITVSYEDSKCFSAESVNHAFNFYMKRKVHVFFGPVCDFAAAPVARQITYWKTPMLSAGANAMDFAVNKKRDYPYLTRVGAHFGDMVEFITSLFSDFNWFNYQLIYEDDPDKNRENKCESKVDYFKMCYFAGEALVQYTPKKATLKHEKLKSSSELKEQLTDTIGANVGVFSVFFIILDVTVVISDKSHHMDHFGRKLQGTVNVAAILPAQSARLFSRQRVSQALAIAVNASSAYLGKINMVVYHGDSLCDIAEGMHQAFELHLRGEADVFLGPACDFAAAPVARQAKFWDTPVISAGAFAMEFKQKRTGMYPTLTRVGDNVHSLTYFIHRLIRQFGWRNFRLIYEKEGQDNIITSFCHVVSEGLIYISSKEDSEPVEYKRIKDGLDGILQEFLGIDNGGRFIAIALLVG</sequence>
<gene>
    <name evidence="7" type="primary">LOC106166492</name>
</gene>
<dbReference type="GO" id="GO:0017046">
    <property type="term" value="F:peptide hormone binding"/>
    <property type="evidence" value="ECO:0007669"/>
    <property type="project" value="TreeGrafter"/>
</dbReference>
<keyword evidence="4" id="KW-0472">Membrane</keyword>
<keyword evidence="2" id="KW-0812">Transmembrane</keyword>
<dbReference type="GO" id="GO:0007165">
    <property type="term" value="P:signal transduction"/>
    <property type="evidence" value="ECO:0007669"/>
    <property type="project" value="TreeGrafter"/>
</dbReference>
<comment type="subcellular location">
    <subcellularLocation>
        <location evidence="1">Membrane</location>
    </subcellularLocation>
</comment>
<evidence type="ECO:0000256" key="3">
    <source>
        <dbReference type="ARBA" id="ARBA00022989"/>
    </source>
</evidence>
<evidence type="ECO:0000256" key="1">
    <source>
        <dbReference type="ARBA" id="ARBA00004370"/>
    </source>
</evidence>
<dbReference type="RefSeq" id="XP_013400522.1">
    <property type="nucleotide sequence ID" value="XM_013545068.1"/>
</dbReference>
<evidence type="ECO:0000256" key="2">
    <source>
        <dbReference type="ARBA" id="ARBA00022692"/>
    </source>
</evidence>
<evidence type="ECO:0000256" key="4">
    <source>
        <dbReference type="ARBA" id="ARBA00023136"/>
    </source>
</evidence>
<dbReference type="InParanoid" id="A0A1S3IQN2"/>
<dbReference type="PANTHER" id="PTHR44755:SF11">
    <property type="entry name" value="ATRIAL NATRIURETIC PEPTIDE RECEPTOR 3 ISOFORM X1"/>
    <property type="match status" value="1"/>
</dbReference>
<dbReference type="InterPro" id="IPR001828">
    <property type="entry name" value="ANF_lig-bd_rcpt"/>
</dbReference>
<dbReference type="OrthoDB" id="10065302at2759"/>
<dbReference type="AlphaFoldDB" id="A0A1S3IQN2"/>
<dbReference type="KEGG" id="lak:106166492"/>
<dbReference type="InterPro" id="IPR052612">
    <property type="entry name" value="ANP_Clearance_Receptor"/>
</dbReference>
<dbReference type="PANTHER" id="PTHR44755">
    <property type="entry name" value="NATRIURETIC PEPTIDE RECEPTOR 3-RELATED"/>
    <property type="match status" value="1"/>
</dbReference>
<evidence type="ECO:0000259" key="5">
    <source>
        <dbReference type="Pfam" id="PF01094"/>
    </source>
</evidence>
<dbReference type="Pfam" id="PF01094">
    <property type="entry name" value="ANF_receptor"/>
    <property type="match status" value="2"/>
</dbReference>
<accession>A0A1S3IQN2</accession>
<organism evidence="6 7">
    <name type="scientific">Lingula anatina</name>
    <name type="common">Brachiopod</name>
    <name type="synonym">Lingula unguis</name>
    <dbReference type="NCBI Taxonomy" id="7574"/>
    <lineage>
        <taxon>Eukaryota</taxon>
        <taxon>Metazoa</taxon>
        <taxon>Spiralia</taxon>
        <taxon>Lophotrochozoa</taxon>
        <taxon>Brachiopoda</taxon>
        <taxon>Linguliformea</taxon>
        <taxon>Lingulata</taxon>
        <taxon>Lingulida</taxon>
        <taxon>Linguloidea</taxon>
        <taxon>Lingulidae</taxon>
        <taxon>Lingula</taxon>
    </lineage>
</organism>
<reference evidence="7" key="1">
    <citation type="submission" date="2025-08" db="UniProtKB">
        <authorList>
            <consortium name="RefSeq"/>
        </authorList>
    </citation>
    <scope>IDENTIFICATION</scope>
    <source>
        <tissue evidence="7">Gonads</tissue>
    </source>
</reference>
<dbReference type="GeneID" id="106166492"/>
<keyword evidence="3" id="KW-1133">Transmembrane helix</keyword>
<keyword evidence="6" id="KW-1185">Reference proteome</keyword>
<dbReference type="STRING" id="7574.A0A1S3IQN2"/>
<dbReference type="GO" id="GO:0038023">
    <property type="term" value="F:signaling receptor activity"/>
    <property type="evidence" value="ECO:0007669"/>
    <property type="project" value="TreeGrafter"/>
</dbReference>
<dbReference type="InterPro" id="IPR028082">
    <property type="entry name" value="Peripla_BP_I"/>
</dbReference>
<dbReference type="SUPFAM" id="SSF53822">
    <property type="entry name" value="Periplasmic binding protein-like I"/>
    <property type="match status" value="2"/>
</dbReference>
<evidence type="ECO:0000313" key="7">
    <source>
        <dbReference type="RefSeq" id="XP_013400522.1"/>
    </source>
</evidence>